<evidence type="ECO:0000256" key="1">
    <source>
        <dbReference type="SAM" id="MobiDB-lite"/>
    </source>
</evidence>
<dbReference type="EMBL" id="JASJQH010008075">
    <property type="protein sequence ID" value="KAK9695429.1"/>
    <property type="molecule type" value="Genomic_DNA"/>
</dbReference>
<keyword evidence="3" id="KW-1185">Reference proteome</keyword>
<evidence type="ECO:0000313" key="3">
    <source>
        <dbReference type="Proteomes" id="UP001479436"/>
    </source>
</evidence>
<gene>
    <name evidence="2" type="ORF">K7432_012959</name>
</gene>
<feature type="compositionally biased region" description="Polar residues" evidence="1">
    <location>
        <begin position="7"/>
        <end position="20"/>
    </location>
</feature>
<accession>A0ABR2VRV9</accession>
<sequence>MSDSKHYSNQSQLRRSSFSGSLELPETGGGSLSYVETVQPEVSHQLPRSALPNFVQESRSLFTKQNSPESKYSEYSNNSNPNHDPKLN</sequence>
<feature type="region of interest" description="Disordered" evidence="1">
    <location>
        <begin position="1"/>
        <end position="88"/>
    </location>
</feature>
<protein>
    <submittedName>
        <fullName evidence="2">Uncharacterized protein</fullName>
    </submittedName>
</protein>
<evidence type="ECO:0000313" key="2">
    <source>
        <dbReference type="EMBL" id="KAK9695429.1"/>
    </source>
</evidence>
<comment type="caution">
    <text evidence="2">The sequence shown here is derived from an EMBL/GenBank/DDBJ whole genome shotgun (WGS) entry which is preliminary data.</text>
</comment>
<proteinExistence type="predicted"/>
<dbReference type="Proteomes" id="UP001479436">
    <property type="component" value="Unassembled WGS sequence"/>
</dbReference>
<organism evidence="2 3">
    <name type="scientific">Basidiobolus ranarum</name>
    <dbReference type="NCBI Taxonomy" id="34480"/>
    <lineage>
        <taxon>Eukaryota</taxon>
        <taxon>Fungi</taxon>
        <taxon>Fungi incertae sedis</taxon>
        <taxon>Zoopagomycota</taxon>
        <taxon>Entomophthoromycotina</taxon>
        <taxon>Basidiobolomycetes</taxon>
        <taxon>Basidiobolales</taxon>
        <taxon>Basidiobolaceae</taxon>
        <taxon>Basidiobolus</taxon>
    </lineage>
</organism>
<feature type="compositionally biased region" description="Polar residues" evidence="1">
    <location>
        <begin position="55"/>
        <end position="65"/>
    </location>
</feature>
<name>A0ABR2VRV9_9FUNG</name>
<feature type="compositionally biased region" description="Low complexity" evidence="1">
    <location>
        <begin position="66"/>
        <end position="82"/>
    </location>
</feature>
<reference evidence="2 3" key="1">
    <citation type="submission" date="2023-04" db="EMBL/GenBank/DDBJ databases">
        <title>Genome of Basidiobolus ranarum AG-B5.</title>
        <authorList>
            <person name="Stajich J.E."/>
            <person name="Carter-House D."/>
            <person name="Gryganskyi A."/>
        </authorList>
    </citation>
    <scope>NUCLEOTIDE SEQUENCE [LARGE SCALE GENOMIC DNA]</scope>
    <source>
        <strain evidence="2 3">AG-B5</strain>
    </source>
</reference>